<name>A0ABY8WMB8_9ACTN</name>
<organism evidence="7 8">
    <name type="scientific">Actinoplanes oblitus</name>
    <dbReference type="NCBI Taxonomy" id="3040509"/>
    <lineage>
        <taxon>Bacteria</taxon>
        <taxon>Bacillati</taxon>
        <taxon>Actinomycetota</taxon>
        <taxon>Actinomycetes</taxon>
        <taxon>Micromonosporales</taxon>
        <taxon>Micromonosporaceae</taxon>
        <taxon>Actinoplanes</taxon>
    </lineage>
</organism>
<dbReference type="SUPFAM" id="SSF48498">
    <property type="entry name" value="Tetracyclin repressor-like, C-terminal domain"/>
    <property type="match status" value="1"/>
</dbReference>
<accession>A0ABY8WMB8</accession>
<gene>
    <name evidence="7" type="ORF">ACTOB_002623</name>
</gene>
<dbReference type="EMBL" id="CP126980">
    <property type="protein sequence ID" value="WIM98995.1"/>
    <property type="molecule type" value="Genomic_DNA"/>
</dbReference>
<evidence type="ECO:0000256" key="2">
    <source>
        <dbReference type="ARBA" id="ARBA00023125"/>
    </source>
</evidence>
<dbReference type="InterPro" id="IPR009057">
    <property type="entry name" value="Homeodomain-like_sf"/>
</dbReference>
<reference evidence="7 8" key="1">
    <citation type="submission" date="2023-06" db="EMBL/GenBank/DDBJ databases">
        <authorList>
            <person name="Yushchuk O."/>
            <person name="Binda E."/>
            <person name="Ruckert-Reed C."/>
            <person name="Fedorenko V."/>
            <person name="Kalinowski J."/>
            <person name="Marinelli F."/>
        </authorList>
    </citation>
    <scope>NUCLEOTIDE SEQUENCE [LARGE SCALE GENOMIC DNA]</scope>
    <source>
        <strain evidence="7 8">NRRL 3884</strain>
    </source>
</reference>
<dbReference type="Proteomes" id="UP001240150">
    <property type="component" value="Chromosome"/>
</dbReference>
<keyword evidence="8" id="KW-1185">Reference proteome</keyword>
<evidence type="ECO:0000259" key="6">
    <source>
        <dbReference type="PROSITE" id="PS50977"/>
    </source>
</evidence>
<dbReference type="PRINTS" id="PR00455">
    <property type="entry name" value="HTHTETR"/>
</dbReference>
<sequence>MGRVSQAQARENRERVVATAAELFRERGIAGVSVADISAAAGLTHGGFYKQFESKDALVGEAIAYAFAEQAARLTEGPAGKEPAARETPEHEARKLDEPEALGPEARRALLDAYLSREHRDEPAVGCPTAGFAGDVARAAGGEAARQAYAAGVEAYARLLGTTGEPDLAAVSTMVGALLLARATAGTALSERILGAARAALGEREAPLE</sequence>
<dbReference type="Gene3D" id="1.10.10.60">
    <property type="entry name" value="Homeodomain-like"/>
    <property type="match status" value="1"/>
</dbReference>
<dbReference type="PANTHER" id="PTHR47506">
    <property type="entry name" value="TRANSCRIPTIONAL REGULATORY PROTEIN"/>
    <property type="match status" value="1"/>
</dbReference>
<feature type="region of interest" description="Disordered" evidence="5">
    <location>
        <begin position="75"/>
        <end position="102"/>
    </location>
</feature>
<keyword evidence="1" id="KW-0805">Transcription regulation</keyword>
<feature type="DNA-binding region" description="H-T-H motif" evidence="4">
    <location>
        <begin position="33"/>
        <end position="52"/>
    </location>
</feature>
<evidence type="ECO:0000256" key="1">
    <source>
        <dbReference type="ARBA" id="ARBA00023015"/>
    </source>
</evidence>
<dbReference type="Pfam" id="PF00440">
    <property type="entry name" value="TetR_N"/>
    <property type="match status" value="1"/>
</dbReference>
<dbReference type="InterPro" id="IPR001647">
    <property type="entry name" value="HTH_TetR"/>
</dbReference>
<evidence type="ECO:0000256" key="3">
    <source>
        <dbReference type="ARBA" id="ARBA00023163"/>
    </source>
</evidence>
<dbReference type="InterPro" id="IPR036271">
    <property type="entry name" value="Tet_transcr_reg_TetR-rel_C_sf"/>
</dbReference>
<keyword evidence="2 4" id="KW-0238">DNA-binding</keyword>
<dbReference type="RefSeq" id="WP_284920434.1">
    <property type="nucleotide sequence ID" value="NZ_CP126980.1"/>
</dbReference>
<protein>
    <submittedName>
        <fullName evidence="7">TetR family transcriptional regulator</fullName>
    </submittedName>
</protein>
<dbReference type="PROSITE" id="PS50977">
    <property type="entry name" value="HTH_TETR_2"/>
    <property type="match status" value="1"/>
</dbReference>
<feature type="compositionally biased region" description="Basic and acidic residues" evidence="5">
    <location>
        <begin position="83"/>
        <end position="98"/>
    </location>
</feature>
<evidence type="ECO:0000256" key="4">
    <source>
        <dbReference type="PROSITE-ProRule" id="PRU00335"/>
    </source>
</evidence>
<dbReference type="Gene3D" id="1.10.357.10">
    <property type="entry name" value="Tetracycline Repressor, domain 2"/>
    <property type="match status" value="1"/>
</dbReference>
<evidence type="ECO:0000313" key="7">
    <source>
        <dbReference type="EMBL" id="WIM98995.1"/>
    </source>
</evidence>
<keyword evidence="3" id="KW-0804">Transcription</keyword>
<evidence type="ECO:0000256" key="5">
    <source>
        <dbReference type="SAM" id="MobiDB-lite"/>
    </source>
</evidence>
<proteinExistence type="predicted"/>
<feature type="domain" description="HTH tetR-type" evidence="6">
    <location>
        <begin position="10"/>
        <end position="70"/>
    </location>
</feature>
<dbReference type="SUPFAM" id="SSF46689">
    <property type="entry name" value="Homeodomain-like"/>
    <property type="match status" value="1"/>
</dbReference>
<dbReference type="PANTHER" id="PTHR47506:SF7">
    <property type="entry name" value="TRANSCRIPTIONAL REGULATORY PROTEIN"/>
    <property type="match status" value="1"/>
</dbReference>
<evidence type="ECO:0000313" key="8">
    <source>
        <dbReference type="Proteomes" id="UP001240150"/>
    </source>
</evidence>